<dbReference type="SMART" id="SM00382">
    <property type="entry name" value="AAA"/>
    <property type="match status" value="1"/>
</dbReference>
<feature type="domain" description="AAA+ ATPase" evidence="2">
    <location>
        <begin position="33"/>
        <end position="246"/>
    </location>
</feature>
<dbReference type="InterPro" id="IPR049945">
    <property type="entry name" value="AAA_22"/>
</dbReference>
<dbReference type="InterPro" id="IPR027417">
    <property type="entry name" value="P-loop_NTPase"/>
</dbReference>
<evidence type="ECO:0000256" key="1">
    <source>
        <dbReference type="SAM" id="Phobius"/>
    </source>
</evidence>
<dbReference type="EMBL" id="CP150637">
    <property type="protein sequence ID" value="WZW87101.1"/>
    <property type="molecule type" value="Genomic_DNA"/>
</dbReference>
<name>A0ABZ3C275_9GAMM</name>
<dbReference type="PANTHER" id="PTHR35894">
    <property type="entry name" value="GENERAL SECRETION PATHWAY PROTEIN A-RELATED"/>
    <property type="match status" value="1"/>
</dbReference>
<evidence type="ECO:0000259" key="2">
    <source>
        <dbReference type="SMART" id="SM00382"/>
    </source>
</evidence>
<evidence type="ECO:0000313" key="3">
    <source>
        <dbReference type="EMBL" id="WZW87101.1"/>
    </source>
</evidence>
<feature type="transmembrane region" description="Helical" evidence="1">
    <location>
        <begin position="228"/>
        <end position="248"/>
    </location>
</feature>
<dbReference type="InterPro" id="IPR003593">
    <property type="entry name" value="AAA+_ATPase"/>
</dbReference>
<dbReference type="InterPro" id="IPR052026">
    <property type="entry name" value="ExeA_AAA_ATPase_DNA-bind"/>
</dbReference>
<keyword evidence="1" id="KW-0812">Transmembrane</keyword>
<keyword evidence="4" id="KW-1185">Reference proteome</keyword>
<evidence type="ECO:0000313" key="4">
    <source>
        <dbReference type="Proteomes" id="UP001449178"/>
    </source>
</evidence>
<dbReference type="PANTHER" id="PTHR35894:SF1">
    <property type="entry name" value="PHOSPHORIBULOKINASE _ URIDINE KINASE FAMILY"/>
    <property type="match status" value="1"/>
</dbReference>
<organism evidence="3 4">
    <name type="scientific">Ignatzschineria larvae DSM 13226</name>
    <dbReference type="NCBI Taxonomy" id="1111732"/>
    <lineage>
        <taxon>Bacteria</taxon>
        <taxon>Pseudomonadati</taxon>
        <taxon>Pseudomonadota</taxon>
        <taxon>Gammaproteobacteria</taxon>
        <taxon>Cardiobacteriales</taxon>
        <taxon>Ignatzschineriaceae</taxon>
        <taxon>Ignatzschineria</taxon>
    </lineage>
</organism>
<dbReference type="SUPFAM" id="SSF52540">
    <property type="entry name" value="P-loop containing nucleoside triphosphate hydrolases"/>
    <property type="match status" value="1"/>
</dbReference>
<dbReference type="Pfam" id="PF13401">
    <property type="entry name" value="AAA_22"/>
    <property type="match status" value="1"/>
</dbReference>
<proteinExistence type="predicted"/>
<accession>A0ABZ3C275</accession>
<protein>
    <submittedName>
        <fullName evidence="3">AAA family ATPase</fullName>
    </submittedName>
</protein>
<dbReference type="Proteomes" id="UP001449178">
    <property type="component" value="Chromosome"/>
</dbReference>
<gene>
    <name evidence="3" type="ORF">WMO13_06875</name>
</gene>
<reference evidence="3 4" key="1">
    <citation type="submission" date="2024-03" db="EMBL/GenBank/DDBJ databases">
        <title>Complete Genome Sequence and Annotation of Ignatzschineria larvae DSM 13226.</title>
        <authorList>
            <person name="Cantrell E."/>
            <person name="Burcham Z.M."/>
        </authorList>
    </citation>
    <scope>NUCLEOTIDE SEQUENCE [LARGE SCALE GENOMIC DNA]</scope>
    <source>
        <strain evidence="3 4">DSM 13226</strain>
    </source>
</reference>
<keyword evidence="1" id="KW-0472">Membrane</keyword>
<dbReference type="Gene3D" id="3.40.50.300">
    <property type="entry name" value="P-loop containing nucleotide triphosphate hydrolases"/>
    <property type="match status" value="1"/>
</dbReference>
<keyword evidence="1" id="KW-1133">Transmembrane helix</keyword>
<dbReference type="RefSeq" id="WP_026878469.1">
    <property type="nucleotide sequence ID" value="NZ_AZOD01000009.1"/>
</dbReference>
<sequence>MRKLELLHNLPWLPLGPTEEVLQKIEYHISANRGDFYSVFGPSGCGKTRFMLELAERLQQHEHIVARSITACGKGFYRQISDILGCEENEQEIIARLEEVPPTGLKMVLLVDGADCLSNEELAFLYRTKERINRINRHPDLVLVLFMDLNNQDIFSKEILRHSNSYTLGPVNLMQVRDLLTHVYQYYGKTHDYSMAKLRQLHAFSYGYPGRVVRLIAHDFEPYFKIKGWHIAAILSLILLIIVTIFSIHYRDELLEALGFDDLLPPPITLAETGRSALTPFHEQIAIEAFERAEKRDDDRYAGIIIIQSGSMENPDIPNNDATNGDILNGASYNEIPKSP</sequence>